<reference evidence="1" key="1">
    <citation type="submission" date="2021-06" db="EMBL/GenBank/DDBJ databases">
        <authorList>
            <person name="Kallberg Y."/>
            <person name="Tangrot J."/>
            <person name="Rosling A."/>
        </authorList>
    </citation>
    <scope>NUCLEOTIDE SEQUENCE</scope>
    <source>
        <strain evidence="1">28 12/20/2015</strain>
    </source>
</reference>
<sequence length="58" mass="6637">MATGSNVKGNNGDEQRLDNPSYEYLRRLEEYLDELRITRFDSSQLKFDNVIGHGGFAV</sequence>
<accession>A0ACA9P2C7</accession>
<evidence type="ECO:0000313" key="1">
    <source>
        <dbReference type="EMBL" id="CAG8688773.1"/>
    </source>
</evidence>
<name>A0ACA9P2C7_9GLOM</name>
<keyword evidence="2" id="KW-1185">Reference proteome</keyword>
<feature type="non-terminal residue" evidence="1">
    <location>
        <position position="58"/>
    </location>
</feature>
<dbReference type="EMBL" id="CAJVPW010020359">
    <property type="protein sequence ID" value="CAG8688773.1"/>
    <property type="molecule type" value="Genomic_DNA"/>
</dbReference>
<dbReference type="Proteomes" id="UP000789366">
    <property type="component" value="Unassembled WGS sequence"/>
</dbReference>
<proteinExistence type="predicted"/>
<protein>
    <submittedName>
        <fullName evidence="1">1744_t:CDS:1</fullName>
    </submittedName>
</protein>
<comment type="caution">
    <text evidence="1">The sequence shown here is derived from an EMBL/GenBank/DDBJ whole genome shotgun (WGS) entry which is preliminary data.</text>
</comment>
<evidence type="ECO:0000313" key="2">
    <source>
        <dbReference type="Proteomes" id="UP000789366"/>
    </source>
</evidence>
<organism evidence="1 2">
    <name type="scientific">Cetraspora pellucida</name>
    <dbReference type="NCBI Taxonomy" id="1433469"/>
    <lineage>
        <taxon>Eukaryota</taxon>
        <taxon>Fungi</taxon>
        <taxon>Fungi incertae sedis</taxon>
        <taxon>Mucoromycota</taxon>
        <taxon>Glomeromycotina</taxon>
        <taxon>Glomeromycetes</taxon>
        <taxon>Diversisporales</taxon>
        <taxon>Gigasporaceae</taxon>
        <taxon>Cetraspora</taxon>
    </lineage>
</organism>
<gene>
    <name evidence="1" type="ORF">SPELUC_LOCUS10634</name>
</gene>